<evidence type="ECO:0000313" key="2">
    <source>
        <dbReference type="EMBL" id="CAC5417022.1"/>
    </source>
</evidence>
<sequence>MNNLIEIQPLGQPTEPNPESEISMQYTCNDKKLQTKTTSDTNRNTRSSKPYAALSQLKELENSIDMFLLQEHWLYDCQLLLLNEISDKLSGVGKAVDSLDPIPAIQMPRGYGGTAILWKKRFGLNNFTISNSKLTIETIEDVTKAFQNLNDIIVNSTKAADPAIKMGEKRHKLQVMNDAIKEAIKKKKLAFQDWKINGRPKESDKCRLEVAKRRINERQKLINARTSDRNMFYKIIKNQRGKLSRIIDQLNVDDNTYHNENIIKGWRSHFHNLAKKEPNQNYDTKYLDLIEKEAKIIIDICKDRFKHNPITEEEISKAISSFNRNKAADYFGINAENVIHGGKQLQQYL</sequence>
<protein>
    <submittedName>
        <fullName evidence="2">Uncharacterized protein</fullName>
    </submittedName>
</protein>
<organism evidence="2 3">
    <name type="scientific">Mytilus coruscus</name>
    <name type="common">Sea mussel</name>
    <dbReference type="NCBI Taxonomy" id="42192"/>
    <lineage>
        <taxon>Eukaryota</taxon>
        <taxon>Metazoa</taxon>
        <taxon>Spiralia</taxon>
        <taxon>Lophotrochozoa</taxon>
        <taxon>Mollusca</taxon>
        <taxon>Bivalvia</taxon>
        <taxon>Autobranchia</taxon>
        <taxon>Pteriomorphia</taxon>
        <taxon>Mytilida</taxon>
        <taxon>Mytiloidea</taxon>
        <taxon>Mytilidae</taxon>
        <taxon>Mytilinae</taxon>
        <taxon>Mytilus</taxon>
    </lineage>
</organism>
<dbReference type="EMBL" id="CACVKT020008726">
    <property type="protein sequence ID" value="CAC5417022.1"/>
    <property type="molecule type" value="Genomic_DNA"/>
</dbReference>
<reference evidence="2 3" key="1">
    <citation type="submission" date="2020-06" db="EMBL/GenBank/DDBJ databases">
        <authorList>
            <person name="Li R."/>
            <person name="Bekaert M."/>
        </authorList>
    </citation>
    <scope>NUCLEOTIDE SEQUENCE [LARGE SCALE GENOMIC DNA]</scope>
    <source>
        <strain evidence="3">wild</strain>
    </source>
</reference>
<feature type="region of interest" description="Disordered" evidence="1">
    <location>
        <begin position="1"/>
        <end position="21"/>
    </location>
</feature>
<gene>
    <name evidence="2" type="ORF">MCOR_49578</name>
</gene>
<evidence type="ECO:0000313" key="3">
    <source>
        <dbReference type="Proteomes" id="UP000507470"/>
    </source>
</evidence>
<accession>A0A6J8EBM6</accession>
<dbReference type="AlphaFoldDB" id="A0A6J8EBM6"/>
<keyword evidence="3" id="KW-1185">Reference proteome</keyword>
<proteinExistence type="predicted"/>
<evidence type="ECO:0000256" key="1">
    <source>
        <dbReference type="SAM" id="MobiDB-lite"/>
    </source>
</evidence>
<dbReference type="OrthoDB" id="7476844at2759"/>
<dbReference type="Proteomes" id="UP000507470">
    <property type="component" value="Unassembled WGS sequence"/>
</dbReference>
<name>A0A6J8EBM6_MYTCO</name>